<evidence type="ECO:0000256" key="2">
    <source>
        <dbReference type="ARBA" id="ARBA00022723"/>
    </source>
</evidence>
<name>A0A0D7BSK2_9AGAR</name>
<gene>
    <name evidence="8" type="ORF">CYLTODRAFT_28398</name>
</gene>
<dbReference type="PROSITE" id="PS50048">
    <property type="entry name" value="ZN2_CY6_FUNGAL_2"/>
    <property type="match status" value="1"/>
</dbReference>
<dbReference type="Gene3D" id="4.10.240.10">
    <property type="entry name" value="Zn(2)-C6 fungal-type DNA-binding domain"/>
    <property type="match status" value="1"/>
</dbReference>
<dbReference type="InterPro" id="IPR050815">
    <property type="entry name" value="TF_fung"/>
</dbReference>
<keyword evidence="5" id="KW-0539">Nucleus</keyword>
<evidence type="ECO:0000256" key="1">
    <source>
        <dbReference type="ARBA" id="ARBA00004123"/>
    </source>
</evidence>
<dbReference type="GO" id="GO:0003677">
    <property type="term" value="F:DNA binding"/>
    <property type="evidence" value="ECO:0007669"/>
    <property type="project" value="InterPro"/>
</dbReference>
<evidence type="ECO:0000256" key="6">
    <source>
        <dbReference type="SAM" id="MobiDB-lite"/>
    </source>
</evidence>
<dbReference type="AlphaFoldDB" id="A0A0D7BSK2"/>
<dbReference type="PANTHER" id="PTHR47338">
    <property type="entry name" value="ZN(II)2CYS6 TRANSCRIPTION FACTOR (EUROFUNG)-RELATED"/>
    <property type="match status" value="1"/>
</dbReference>
<keyword evidence="4" id="KW-0804">Transcription</keyword>
<dbReference type="GO" id="GO:0000981">
    <property type="term" value="F:DNA-binding transcription factor activity, RNA polymerase II-specific"/>
    <property type="evidence" value="ECO:0007669"/>
    <property type="project" value="InterPro"/>
</dbReference>
<accession>A0A0D7BSK2</accession>
<dbReference type="PANTHER" id="PTHR47338:SF29">
    <property type="entry name" value="ZN(2)-C6 FUNGAL-TYPE DOMAIN-CONTAINING PROTEIN"/>
    <property type="match status" value="1"/>
</dbReference>
<dbReference type="GO" id="GO:0006351">
    <property type="term" value="P:DNA-templated transcription"/>
    <property type="evidence" value="ECO:0007669"/>
    <property type="project" value="InterPro"/>
</dbReference>
<feature type="domain" description="Zn(2)-C6 fungal-type" evidence="7">
    <location>
        <begin position="19"/>
        <end position="51"/>
    </location>
</feature>
<proteinExistence type="predicted"/>
<sequence>MANHPRPVLKSPPLKRGTACLACRKRKSRCDGKRPVCTQCAKAHRGDQCNFGDTKRKSRPQQLRGKATVLRDRVYELDFETSNYPDSHSAHPSPPGNDMGILPGTSPCSDSVYPPSSASSQSGSGSDSSPAASSSSAETLPHDYWNNEIDHILNAAAEFSPLAGSPSLFNHLCQWNTADPLCMDNKSILVNICMGHRLQCWFDEGIGSRPLTEAARHSALMNTMYLFGCNRVRGSSYFARLEQLFLQRAVKDVNAGLGHSVSAMMIDIARASALLAVYFYSLGQSVDGYRYSFSAGRLAMGLGLHQIRAPDLPGFFKNTTNSDGVHMPPAPVHSADTLDRVSAFWQIFLVDHCWSAALGLPTVIPETNDPETRITTPWPIIYPSPLAETGHSNALKTKAASLYMRTKAMSLGPQYPGDESFWNRIASVTNVVQSLQDYTPPLRLFEHTPIDLDSLFVSTLACVCSVQALAHGESPRVLGSLQHATSLIRHLTESDFEYLDPLFAPWWLYIANAYLSYLRMSTLDEQAFQAAISDIQSLAWALKHLALSVPLAIGRGDEIEKALSAIHDTRLLATTSTFNAFDLDFSSFTASIY</sequence>
<dbReference type="InterPro" id="IPR001138">
    <property type="entry name" value="Zn2Cys6_DnaBD"/>
</dbReference>
<protein>
    <recommendedName>
        <fullName evidence="7">Zn(2)-C6 fungal-type domain-containing protein</fullName>
    </recommendedName>
</protein>
<keyword evidence="3" id="KW-0805">Transcription regulation</keyword>
<comment type="subcellular location">
    <subcellularLocation>
        <location evidence="1">Nucleus</location>
    </subcellularLocation>
</comment>
<feature type="compositionally biased region" description="Low complexity" evidence="6">
    <location>
        <begin position="109"/>
        <end position="137"/>
    </location>
</feature>
<keyword evidence="2" id="KW-0479">Metal-binding</keyword>
<evidence type="ECO:0000313" key="9">
    <source>
        <dbReference type="Proteomes" id="UP000054007"/>
    </source>
</evidence>
<dbReference type="PROSITE" id="PS00463">
    <property type="entry name" value="ZN2_CY6_FUNGAL_1"/>
    <property type="match status" value="1"/>
</dbReference>
<dbReference type="Proteomes" id="UP000054007">
    <property type="component" value="Unassembled WGS sequence"/>
</dbReference>
<dbReference type="SUPFAM" id="SSF57701">
    <property type="entry name" value="Zn2/Cys6 DNA-binding domain"/>
    <property type="match status" value="1"/>
</dbReference>
<keyword evidence="9" id="KW-1185">Reference proteome</keyword>
<dbReference type="OrthoDB" id="2123952at2759"/>
<feature type="region of interest" description="Disordered" evidence="6">
    <location>
        <begin position="81"/>
        <end position="139"/>
    </location>
</feature>
<evidence type="ECO:0000313" key="8">
    <source>
        <dbReference type="EMBL" id="KIY72586.1"/>
    </source>
</evidence>
<dbReference type="CDD" id="cd12148">
    <property type="entry name" value="fungal_TF_MHR"/>
    <property type="match status" value="1"/>
</dbReference>
<dbReference type="GO" id="GO:0005634">
    <property type="term" value="C:nucleus"/>
    <property type="evidence" value="ECO:0007669"/>
    <property type="project" value="UniProtKB-SubCell"/>
</dbReference>
<evidence type="ECO:0000259" key="7">
    <source>
        <dbReference type="PROSITE" id="PS50048"/>
    </source>
</evidence>
<dbReference type="Pfam" id="PF00172">
    <property type="entry name" value="Zn_clus"/>
    <property type="match status" value="1"/>
</dbReference>
<evidence type="ECO:0000256" key="4">
    <source>
        <dbReference type="ARBA" id="ARBA00023163"/>
    </source>
</evidence>
<organism evidence="8 9">
    <name type="scientific">Cylindrobasidium torrendii FP15055 ss-10</name>
    <dbReference type="NCBI Taxonomy" id="1314674"/>
    <lineage>
        <taxon>Eukaryota</taxon>
        <taxon>Fungi</taxon>
        <taxon>Dikarya</taxon>
        <taxon>Basidiomycota</taxon>
        <taxon>Agaricomycotina</taxon>
        <taxon>Agaricomycetes</taxon>
        <taxon>Agaricomycetidae</taxon>
        <taxon>Agaricales</taxon>
        <taxon>Marasmiineae</taxon>
        <taxon>Physalacriaceae</taxon>
        <taxon>Cylindrobasidium</taxon>
    </lineage>
</organism>
<dbReference type="InterPro" id="IPR007219">
    <property type="entry name" value="XnlR_reg_dom"/>
</dbReference>
<dbReference type="InterPro" id="IPR036864">
    <property type="entry name" value="Zn2-C6_fun-type_DNA-bd_sf"/>
</dbReference>
<reference evidence="8 9" key="1">
    <citation type="journal article" date="2015" name="Fungal Genet. Biol.">
        <title>Evolution of novel wood decay mechanisms in Agaricales revealed by the genome sequences of Fistulina hepatica and Cylindrobasidium torrendii.</title>
        <authorList>
            <person name="Floudas D."/>
            <person name="Held B.W."/>
            <person name="Riley R."/>
            <person name="Nagy L.G."/>
            <person name="Koehler G."/>
            <person name="Ransdell A.S."/>
            <person name="Younus H."/>
            <person name="Chow J."/>
            <person name="Chiniquy J."/>
            <person name="Lipzen A."/>
            <person name="Tritt A."/>
            <person name="Sun H."/>
            <person name="Haridas S."/>
            <person name="LaButti K."/>
            <person name="Ohm R.A."/>
            <person name="Kues U."/>
            <person name="Blanchette R.A."/>
            <person name="Grigoriev I.V."/>
            <person name="Minto R.E."/>
            <person name="Hibbett D.S."/>
        </authorList>
    </citation>
    <scope>NUCLEOTIDE SEQUENCE [LARGE SCALE GENOMIC DNA]</scope>
    <source>
        <strain evidence="8 9">FP15055 ss-10</strain>
    </source>
</reference>
<dbReference type="GO" id="GO:0008270">
    <property type="term" value="F:zinc ion binding"/>
    <property type="evidence" value="ECO:0007669"/>
    <property type="project" value="InterPro"/>
</dbReference>
<dbReference type="SMART" id="SM00066">
    <property type="entry name" value="GAL4"/>
    <property type="match status" value="1"/>
</dbReference>
<evidence type="ECO:0000256" key="5">
    <source>
        <dbReference type="ARBA" id="ARBA00023242"/>
    </source>
</evidence>
<dbReference type="STRING" id="1314674.A0A0D7BSK2"/>
<dbReference type="CDD" id="cd00067">
    <property type="entry name" value="GAL4"/>
    <property type="match status" value="1"/>
</dbReference>
<evidence type="ECO:0000256" key="3">
    <source>
        <dbReference type="ARBA" id="ARBA00023015"/>
    </source>
</evidence>
<dbReference type="SMART" id="SM00906">
    <property type="entry name" value="Fungal_trans"/>
    <property type="match status" value="1"/>
</dbReference>
<dbReference type="EMBL" id="KN880442">
    <property type="protein sequence ID" value="KIY72586.1"/>
    <property type="molecule type" value="Genomic_DNA"/>
</dbReference>